<dbReference type="Proteomes" id="UP000246740">
    <property type="component" value="Unassembled WGS sequence"/>
</dbReference>
<name>A0A317XVZ9_9BASI</name>
<keyword evidence="4" id="KW-1185">Reference proteome</keyword>
<organism evidence="3 4">
    <name type="scientific">Testicularia cyperi</name>
    <dbReference type="NCBI Taxonomy" id="1882483"/>
    <lineage>
        <taxon>Eukaryota</taxon>
        <taxon>Fungi</taxon>
        <taxon>Dikarya</taxon>
        <taxon>Basidiomycota</taxon>
        <taxon>Ustilaginomycotina</taxon>
        <taxon>Ustilaginomycetes</taxon>
        <taxon>Ustilaginales</taxon>
        <taxon>Anthracoideaceae</taxon>
        <taxon>Testicularia</taxon>
    </lineage>
</organism>
<dbReference type="STRING" id="1882483.A0A317XVZ9"/>
<protein>
    <submittedName>
        <fullName evidence="3">Alpha/beta-hydrolase</fullName>
    </submittedName>
</protein>
<dbReference type="InterPro" id="IPR013094">
    <property type="entry name" value="AB_hydrolase_3"/>
</dbReference>
<gene>
    <name evidence="3" type="ORF">BCV70DRAFT_64340</name>
</gene>
<accession>A0A317XVZ9</accession>
<dbReference type="PANTHER" id="PTHR23024">
    <property type="entry name" value="ARYLACETAMIDE DEACETYLASE"/>
    <property type="match status" value="1"/>
</dbReference>
<evidence type="ECO:0000313" key="3">
    <source>
        <dbReference type="EMBL" id="PWZ02434.1"/>
    </source>
</evidence>
<dbReference type="Gene3D" id="3.40.50.1820">
    <property type="entry name" value="alpha/beta hydrolase"/>
    <property type="match status" value="1"/>
</dbReference>
<reference evidence="3 4" key="1">
    <citation type="journal article" date="2018" name="Mol. Biol. Evol.">
        <title>Broad Genomic Sampling Reveals a Smut Pathogenic Ancestry of the Fungal Clade Ustilaginomycotina.</title>
        <authorList>
            <person name="Kijpornyongpan T."/>
            <person name="Mondo S.J."/>
            <person name="Barry K."/>
            <person name="Sandor L."/>
            <person name="Lee J."/>
            <person name="Lipzen A."/>
            <person name="Pangilinan J."/>
            <person name="LaButti K."/>
            <person name="Hainaut M."/>
            <person name="Henrissat B."/>
            <person name="Grigoriev I.V."/>
            <person name="Spatafora J.W."/>
            <person name="Aime M.C."/>
        </authorList>
    </citation>
    <scope>NUCLEOTIDE SEQUENCE [LARGE SCALE GENOMIC DNA]</scope>
    <source>
        <strain evidence="3 4">MCA 3645</strain>
    </source>
</reference>
<keyword evidence="3" id="KW-0378">Hydrolase</keyword>
<dbReference type="InterPro" id="IPR050466">
    <property type="entry name" value="Carboxylest/Gibb_receptor"/>
</dbReference>
<dbReference type="PANTHER" id="PTHR23024:SF24">
    <property type="entry name" value="ALPHA_BETA HYDROLASE FOLD-3 DOMAIN-CONTAINING PROTEIN"/>
    <property type="match status" value="1"/>
</dbReference>
<dbReference type="SUPFAM" id="SSF53474">
    <property type="entry name" value="alpha/beta-Hydrolases"/>
    <property type="match status" value="1"/>
</dbReference>
<evidence type="ECO:0000256" key="1">
    <source>
        <dbReference type="SAM" id="MobiDB-lite"/>
    </source>
</evidence>
<dbReference type="GO" id="GO:0016787">
    <property type="term" value="F:hydrolase activity"/>
    <property type="evidence" value="ECO:0007669"/>
    <property type="project" value="UniProtKB-KW"/>
</dbReference>
<evidence type="ECO:0000259" key="2">
    <source>
        <dbReference type="Pfam" id="PF07859"/>
    </source>
</evidence>
<dbReference type="OrthoDB" id="408631at2759"/>
<dbReference type="InParanoid" id="A0A317XVZ9"/>
<dbReference type="Pfam" id="PF07859">
    <property type="entry name" value="Abhydrolase_3"/>
    <property type="match status" value="1"/>
</dbReference>
<evidence type="ECO:0000313" key="4">
    <source>
        <dbReference type="Proteomes" id="UP000246740"/>
    </source>
</evidence>
<feature type="region of interest" description="Disordered" evidence="1">
    <location>
        <begin position="391"/>
        <end position="428"/>
    </location>
</feature>
<dbReference type="InterPro" id="IPR029058">
    <property type="entry name" value="AB_hydrolase_fold"/>
</dbReference>
<proteinExistence type="predicted"/>
<feature type="domain" description="Alpha/beta hydrolase fold-3" evidence="2">
    <location>
        <begin position="79"/>
        <end position="361"/>
    </location>
</feature>
<dbReference type="EMBL" id="KZ819189">
    <property type="protein sequence ID" value="PWZ02434.1"/>
    <property type="molecule type" value="Genomic_DNA"/>
</dbReference>
<dbReference type="AlphaFoldDB" id="A0A317XVZ9"/>
<sequence>MSSLFEKIRSVPFGVLWRTALVRLPRAVPLSVLRFTSPQGPHPFVFNLPSRNKSYTIPLYIFVPDQFYHNLPEHGAPVLVDFHGGGFYLGSCMEQAPFCSQIARDMQAIVITVDYRMGPFHGFPAAIEDGEDVLNAILDPQSPGYQPLRQAISARIEQERAKMQMHGAAAVHAEEQRQFQDGQIQEVHPPPKPVAKVAGSAFHFDLHKLAVSGFSSGGNLALNLALHIRPPELPEEWPSVFDQDHPAPIPFLLFYPSFDLRQLPSQRSRPAAMMASSPFWTQVADSLAPTYADRNQTHHPRVSPGLASLESIHPAVRMFLVLCELDTLAEQSKQWVHKVKAHPRADDLVVEEVDGAKHGWTQMPDGWLTEQERQAKQVCFAQAQAFITWAWQGSPAESKPSDNNVARQQTSTRTSSQPQESQQTQQQT</sequence>
<feature type="compositionally biased region" description="Low complexity" evidence="1">
    <location>
        <begin position="408"/>
        <end position="428"/>
    </location>
</feature>